<reference evidence="1" key="2">
    <citation type="submission" date="2011-02" db="EMBL/GenBank/DDBJ databases">
        <authorList>
            <person name="MacLean D."/>
        </authorList>
    </citation>
    <scope>NUCLEOTIDE SEQUENCE</scope>
</reference>
<protein>
    <submittedName>
        <fullName evidence="1">AlNc14C678G12391 protein</fullName>
    </submittedName>
</protein>
<dbReference type="HOGENOM" id="CLU_2065853_0_0_1"/>
<dbReference type="EMBL" id="FR824664">
    <property type="protein sequence ID" value="CCA27779.1"/>
    <property type="molecule type" value="Genomic_DNA"/>
</dbReference>
<name>F0X1S6_9STRA</name>
<gene>
    <name evidence="1" type="primary">AlNc14C678G12391</name>
    <name evidence="1" type="ORF">ALNC14_139230</name>
</gene>
<sequence>MDDHKKLERRLAESKSCARIIESPARQMVTKANGHTFREWHGQFQDKIEVISRLSHGMKSGDGHIKQNDRMLQEYKEEEKLNEWTRNEQFQKSENEQNQLGWKLFQDLIDDLKLKDGCN</sequence>
<evidence type="ECO:0000313" key="1">
    <source>
        <dbReference type="EMBL" id="CCA27779.1"/>
    </source>
</evidence>
<proteinExistence type="predicted"/>
<organism evidence="1">
    <name type="scientific">Albugo laibachii Nc14</name>
    <dbReference type="NCBI Taxonomy" id="890382"/>
    <lineage>
        <taxon>Eukaryota</taxon>
        <taxon>Sar</taxon>
        <taxon>Stramenopiles</taxon>
        <taxon>Oomycota</taxon>
        <taxon>Peronosporomycetes</taxon>
        <taxon>Albuginales</taxon>
        <taxon>Albuginaceae</taxon>
        <taxon>Albugo</taxon>
    </lineage>
</organism>
<dbReference type="AlphaFoldDB" id="F0X1S6"/>
<reference evidence="1" key="1">
    <citation type="journal article" date="2011" name="PLoS Biol.">
        <title>Gene gain and loss during evolution of obligate parasitism in the white rust pathogen of Arabidopsis thaliana.</title>
        <authorList>
            <person name="Kemen E."/>
            <person name="Gardiner A."/>
            <person name="Schultz-Larsen T."/>
            <person name="Kemen A.C."/>
            <person name="Balmuth A.L."/>
            <person name="Robert-Seilaniantz A."/>
            <person name="Bailey K."/>
            <person name="Holub E."/>
            <person name="Studholme D.J."/>
            <person name="Maclean D."/>
            <person name="Jones J.D."/>
        </authorList>
    </citation>
    <scope>NUCLEOTIDE SEQUENCE</scope>
</reference>
<accession>F0X1S6</accession>